<evidence type="ECO:0000256" key="7">
    <source>
        <dbReference type="ARBA" id="ARBA00049535"/>
    </source>
</evidence>
<dbReference type="SUPFAM" id="SSF53271">
    <property type="entry name" value="PRTase-like"/>
    <property type="match status" value="1"/>
</dbReference>
<accession>A0A7C4BCU8</accession>
<dbReference type="GO" id="GO:0006164">
    <property type="term" value="P:purine nucleotide biosynthetic process"/>
    <property type="evidence" value="ECO:0007669"/>
    <property type="project" value="TreeGrafter"/>
</dbReference>
<dbReference type="PANTHER" id="PTHR10210:SF32">
    <property type="entry name" value="RIBOSE-PHOSPHATE PYROPHOSPHOKINASE 2"/>
    <property type="match status" value="1"/>
</dbReference>
<gene>
    <name evidence="11" type="ORF">ENV14_03275</name>
</gene>
<keyword evidence="2" id="KW-0808">Transferase</keyword>
<evidence type="ECO:0000259" key="10">
    <source>
        <dbReference type="Pfam" id="PF13793"/>
    </source>
</evidence>
<evidence type="ECO:0000256" key="6">
    <source>
        <dbReference type="ARBA" id="ARBA00022840"/>
    </source>
</evidence>
<dbReference type="InterPro" id="IPR000836">
    <property type="entry name" value="PRTase_dom"/>
</dbReference>
<evidence type="ECO:0000256" key="1">
    <source>
        <dbReference type="ARBA" id="ARBA00013247"/>
    </source>
</evidence>
<dbReference type="EC" id="2.7.6.1" evidence="1"/>
<name>A0A7C4BCU8_9CREN</name>
<reference evidence="11" key="1">
    <citation type="journal article" date="2020" name="mSystems">
        <title>Genome- and Community-Level Interaction Insights into Carbon Utilization and Element Cycling Functions of Hydrothermarchaeota in Hydrothermal Sediment.</title>
        <authorList>
            <person name="Zhou Z."/>
            <person name="Liu Y."/>
            <person name="Xu W."/>
            <person name="Pan J."/>
            <person name="Luo Z.H."/>
            <person name="Li M."/>
        </authorList>
    </citation>
    <scope>NUCLEOTIDE SEQUENCE [LARGE SCALE GENOMIC DNA]</scope>
    <source>
        <strain evidence="11">SpSt-732</strain>
    </source>
</reference>
<dbReference type="GO" id="GO:0005524">
    <property type="term" value="F:ATP binding"/>
    <property type="evidence" value="ECO:0007669"/>
    <property type="project" value="UniProtKB-KW"/>
</dbReference>
<evidence type="ECO:0000256" key="2">
    <source>
        <dbReference type="ARBA" id="ARBA00022679"/>
    </source>
</evidence>
<evidence type="ECO:0000256" key="8">
    <source>
        <dbReference type="RuleBase" id="RU004324"/>
    </source>
</evidence>
<dbReference type="PANTHER" id="PTHR10210">
    <property type="entry name" value="RIBOSE-PHOSPHATE DIPHOSPHOKINASE FAMILY MEMBER"/>
    <property type="match status" value="1"/>
</dbReference>
<evidence type="ECO:0000256" key="5">
    <source>
        <dbReference type="ARBA" id="ARBA00022777"/>
    </source>
</evidence>
<keyword evidence="6" id="KW-0067">ATP-binding</keyword>
<dbReference type="InterPro" id="IPR029099">
    <property type="entry name" value="Pribosyltran_N"/>
</dbReference>
<dbReference type="GO" id="GO:0004749">
    <property type="term" value="F:ribose phosphate diphosphokinase activity"/>
    <property type="evidence" value="ECO:0007669"/>
    <property type="project" value="UniProtKB-EC"/>
</dbReference>
<keyword evidence="5 11" id="KW-0418">Kinase</keyword>
<dbReference type="InterPro" id="IPR005946">
    <property type="entry name" value="Rib-P_diPkinase"/>
</dbReference>
<dbReference type="Pfam" id="PF13793">
    <property type="entry name" value="Pribosyltran_N"/>
    <property type="match status" value="1"/>
</dbReference>
<dbReference type="CDD" id="cd06223">
    <property type="entry name" value="PRTases_typeI"/>
    <property type="match status" value="1"/>
</dbReference>
<feature type="domain" description="Phosphoribosyltransferase" evidence="9">
    <location>
        <begin position="152"/>
        <end position="244"/>
    </location>
</feature>
<dbReference type="InterPro" id="IPR029057">
    <property type="entry name" value="PRTase-like"/>
</dbReference>
<keyword evidence="4" id="KW-0547">Nucleotide-binding</keyword>
<comment type="catalytic activity">
    <reaction evidence="7">
        <text>D-ribose 5-phosphate + ATP = 5-phospho-alpha-D-ribose 1-diphosphate + AMP + H(+)</text>
        <dbReference type="Rhea" id="RHEA:15609"/>
        <dbReference type="ChEBI" id="CHEBI:15378"/>
        <dbReference type="ChEBI" id="CHEBI:30616"/>
        <dbReference type="ChEBI" id="CHEBI:58017"/>
        <dbReference type="ChEBI" id="CHEBI:78346"/>
        <dbReference type="ChEBI" id="CHEBI:456215"/>
        <dbReference type="EC" id="2.7.6.1"/>
    </reaction>
</comment>
<dbReference type="Gene3D" id="3.40.50.2020">
    <property type="match status" value="2"/>
</dbReference>
<protein>
    <recommendedName>
        <fullName evidence="1">ribose-phosphate diphosphokinase</fullName>
        <ecNumber evidence="1">2.7.6.1</ecNumber>
    </recommendedName>
</protein>
<sequence length="297" mass="32901">MLLLPLSGAPQSLVNSLKNYCRMSLVEKLYKRFPDGEQYIRITSDAKNEGVVVVQSLYPEQDSKLVELYLALEALEGLGLTNAELIVPYMAYSRQDKRFLAGEPISAKAVYLPLRLFNIKRVLTLDIHSLKIPEITGLAIKNLLPHSYMVKKAGIEVDFVLAPDKGALHRAQALAESLRKPFDYLEKYRDRVTGEIRVSARELGVKNMRVAIVDDIVSTGGTLAKATQTLYSLEANKVYAIITHALISEKTLQTLSASGLDALITTNSITQLTALPTWIRVVDVGELLCRELESAAE</sequence>
<dbReference type="GO" id="GO:0000287">
    <property type="term" value="F:magnesium ion binding"/>
    <property type="evidence" value="ECO:0007669"/>
    <property type="project" value="InterPro"/>
</dbReference>
<comment type="caution">
    <text evidence="11">The sequence shown here is derived from an EMBL/GenBank/DDBJ whole genome shotgun (WGS) entry which is preliminary data.</text>
</comment>
<evidence type="ECO:0000256" key="3">
    <source>
        <dbReference type="ARBA" id="ARBA00022727"/>
    </source>
</evidence>
<dbReference type="EMBL" id="DTFF01000024">
    <property type="protein sequence ID" value="HGI87397.1"/>
    <property type="molecule type" value="Genomic_DNA"/>
</dbReference>
<dbReference type="GO" id="GO:0016301">
    <property type="term" value="F:kinase activity"/>
    <property type="evidence" value="ECO:0007669"/>
    <property type="project" value="UniProtKB-KW"/>
</dbReference>
<comment type="similarity">
    <text evidence="8">Belongs to the ribose-phosphate pyrophosphokinase family.</text>
</comment>
<dbReference type="GO" id="GO:0005737">
    <property type="term" value="C:cytoplasm"/>
    <property type="evidence" value="ECO:0007669"/>
    <property type="project" value="TreeGrafter"/>
</dbReference>
<evidence type="ECO:0000256" key="4">
    <source>
        <dbReference type="ARBA" id="ARBA00022741"/>
    </source>
</evidence>
<dbReference type="AlphaFoldDB" id="A0A7C4BCU8"/>
<evidence type="ECO:0000259" key="9">
    <source>
        <dbReference type="Pfam" id="PF00156"/>
    </source>
</evidence>
<keyword evidence="3 8" id="KW-0545">Nucleotide biosynthesis</keyword>
<feature type="domain" description="Ribose-phosphate pyrophosphokinase N-terminal" evidence="10">
    <location>
        <begin position="11"/>
        <end position="110"/>
    </location>
</feature>
<evidence type="ECO:0000313" key="11">
    <source>
        <dbReference type="EMBL" id="HGI87397.1"/>
    </source>
</evidence>
<organism evidence="11">
    <name type="scientific">Ignisphaera aggregans</name>
    <dbReference type="NCBI Taxonomy" id="334771"/>
    <lineage>
        <taxon>Archaea</taxon>
        <taxon>Thermoproteota</taxon>
        <taxon>Thermoprotei</taxon>
        <taxon>Desulfurococcales</taxon>
        <taxon>Desulfurococcaceae</taxon>
        <taxon>Ignisphaera</taxon>
    </lineage>
</organism>
<dbReference type="NCBIfam" id="TIGR01251">
    <property type="entry name" value="ribP_PPkin"/>
    <property type="match status" value="1"/>
</dbReference>
<proteinExistence type="inferred from homology"/>
<dbReference type="Pfam" id="PF00156">
    <property type="entry name" value="Pribosyltran"/>
    <property type="match status" value="1"/>
</dbReference>
<dbReference type="GO" id="GO:0002189">
    <property type="term" value="C:ribose phosphate diphosphokinase complex"/>
    <property type="evidence" value="ECO:0007669"/>
    <property type="project" value="TreeGrafter"/>
</dbReference>
<dbReference type="GO" id="GO:0006015">
    <property type="term" value="P:5-phosphoribose 1-diphosphate biosynthetic process"/>
    <property type="evidence" value="ECO:0007669"/>
    <property type="project" value="TreeGrafter"/>
</dbReference>
<dbReference type="SMART" id="SM01400">
    <property type="entry name" value="Pribosyltran_N"/>
    <property type="match status" value="1"/>
</dbReference>